<evidence type="ECO:0000313" key="5">
    <source>
        <dbReference type="EMBL" id="CAF0962200.1"/>
    </source>
</evidence>
<dbReference type="Gene3D" id="1.10.555.10">
    <property type="entry name" value="Rho GTPase activation protein"/>
    <property type="match status" value="1"/>
</dbReference>
<keyword evidence="1" id="KW-0863">Zinc-finger</keyword>
<dbReference type="SMART" id="SM00324">
    <property type="entry name" value="RhoGAP"/>
    <property type="match status" value="1"/>
</dbReference>
<evidence type="ECO:0000313" key="6">
    <source>
        <dbReference type="Proteomes" id="UP000663852"/>
    </source>
</evidence>
<dbReference type="PROSITE" id="PS50115">
    <property type="entry name" value="ARFGAP"/>
    <property type="match status" value="1"/>
</dbReference>
<name>A0A814DV75_ADIRI</name>
<dbReference type="EMBL" id="CAJNOJ010000050">
    <property type="protein sequence ID" value="CAF0962200.1"/>
    <property type="molecule type" value="Genomic_DNA"/>
</dbReference>
<dbReference type="PROSITE" id="PS50238">
    <property type="entry name" value="RHOGAP"/>
    <property type="match status" value="1"/>
</dbReference>
<dbReference type="SUPFAM" id="SSF48350">
    <property type="entry name" value="GTPase activation domain, GAP"/>
    <property type="match status" value="1"/>
</dbReference>
<dbReference type="Gene3D" id="3.10.20.90">
    <property type="entry name" value="Phosphatidylinositol 3-kinase Catalytic Subunit, Chain A, domain 1"/>
    <property type="match status" value="1"/>
</dbReference>
<evidence type="ECO:0000256" key="1">
    <source>
        <dbReference type="PROSITE-ProRule" id="PRU00288"/>
    </source>
</evidence>
<gene>
    <name evidence="5" type="ORF">EDS130_LOCUS12910</name>
</gene>
<dbReference type="Gene3D" id="1.10.220.150">
    <property type="entry name" value="Arf GTPase activating protein"/>
    <property type="match status" value="1"/>
</dbReference>
<dbReference type="InterPro" id="IPR052227">
    <property type="entry name" value="Arf-Rho-GAP_ANK-PH_domain"/>
</dbReference>
<proteinExistence type="predicted"/>
<dbReference type="SUPFAM" id="SSF57863">
    <property type="entry name" value="ArfGap/RecO-like zinc finger"/>
    <property type="match status" value="1"/>
</dbReference>
<keyword evidence="1" id="KW-0479">Metal-binding</keyword>
<dbReference type="InterPro" id="IPR001164">
    <property type="entry name" value="ArfGAP_dom"/>
</dbReference>
<feature type="domain" description="Rho-GAP" evidence="4">
    <location>
        <begin position="702"/>
        <end position="894"/>
    </location>
</feature>
<dbReference type="InterPro" id="IPR038508">
    <property type="entry name" value="ArfGAP_dom_sf"/>
</dbReference>
<keyword evidence="1" id="KW-0862">Zinc</keyword>
<dbReference type="InterPro" id="IPR008936">
    <property type="entry name" value="Rho_GTPase_activation_prot"/>
</dbReference>
<dbReference type="InterPro" id="IPR000198">
    <property type="entry name" value="RhoGAP_dom"/>
</dbReference>
<dbReference type="GO" id="GO:0008270">
    <property type="term" value="F:zinc ion binding"/>
    <property type="evidence" value="ECO:0007669"/>
    <property type="project" value="UniProtKB-KW"/>
</dbReference>
<comment type="caution">
    <text evidence="5">The sequence shown here is derived from an EMBL/GenBank/DDBJ whole genome shotgun (WGS) entry which is preliminary data.</text>
</comment>
<dbReference type="PANTHER" id="PTHR45899">
    <property type="entry name" value="RHO GTPASE ACTIVATING PROTEIN AT 15B, ISOFORM C"/>
    <property type="match status" value="1"/>
</dbReference>
<dbReference type="GO" id="GO:0005096">
    <property type="term" value="F:GTPase activator activity"/>
    <property type="evidence" value="ECO:0007669"/>
    <property type="project" value="InterPro"/>
</dbReference>
<accession>A0A814DV75</accession>
<dbReference type="GO" id="GO:0007165">
    <property type="term" value="P:signal transduction"/>
    <property type="evidence" value="ECO:0007669"/>
    <property type="project" value="InterPro"/>
</dbReference>
<feature type="compositionally biased region" description="Basic residues" evidence="2">
    <location>
        <begin position="24"/>
        <end position="36"/>
    </location>
</feature>
<reference evidence="5" key="1">
    <citation type="submission" date="2021-02" db="EMBL/GenBank/DDBJ databases">
        <authorList>
            <person name="Nowell W R."/>
        </authorList>
    </citation>
    <scope>NUCLEOTIDE SEQUENCE</scope>
</reference>
<dbReference type="GO" id="GO:0005547">
    <property type="term" value="F:phosphatidylinositol-3,4,5-trisphosphate binding"/>
    <property type="evidence" value="ECO:0007669"/>
    <property type="project" value="TreeGrafter"/>
</dbReference>
<dbReference type="InterPro" id="IPR037278">
    <property type="entry name" value="ARFGAP/RecO"/>
</dbReference>
<evidence type="ECO:0000256" key="2">
    <source>
        <dbReference type="SAM" id="MobiDB-lite"/>
    </source>
</evidence>
<dbReference type="OrthoDB" id="29546at2759"/>
<dbReference type="SMART" id="SM00105">
    <property type="entry name" value="ArfGap"/>
    <property type="match status" value="1"/>
</dbReference>
<feature type="region of interest" description="Disordered" evidence="2">
    <location>
        <begin position="1"/>
        <end position="48"/>
    </location>
</feature>
<organism evidence="5 6">
    <name type="scientific">Adineta ricciae</name>
    <name type="common">Rotifer</name>
    <dbReference type="NCBI Taxonomy" id="249248"/>
    <lineage>
        <taxon>Eukaryota</taxon>
        <taxon>Metazoa</taxon>
        <taxon>Spiralia</taxon>
        <taxon>Gnathifera</taxon>
        <taxon>Rotifera</taxon>
        <taxon>Eurotatoria</taxon>
        <taxon>Bdelloidea</taxon>
        <taxon>Adinetida</taxon>
        <taxon>Adinetidae</taxon>
        <taxon>Adineta</taxon>
    </lineage>
</organism>
<dbReference type="Pfam" id="PF00620">
    <property type="entry name" value="RhoGAP"/>
    <property type="match status" value="1"/>
</dbReference>
<dbReference type="Pfam" id="PF21989">
    <property type="entry name" value="RA_2"/>
    <property type="match status" value="1"/>
</dbReference>
<evidence type="ECO:0000259" key="3">
    <source>
        <dbReference type="PROSITE" id="PS50115"/>
    </source>
</evidence>
<feature type="domain" description="Arf-GAP" evidence="3">
    <location>
        <begin position="273"/>
        <end position="393"/>
    </location>
</feature>
<dbReference type="PANTHER" id="PTHR45899:SF2">
    <property type="entry name" value="RHO GTPASE ACTIVATING PROTEIN AT 15B, ISOFORM C"/>
    <property type="match status" value="1"/>
</dbReference>
<dbReference type="GO" id="GO:0005737">
    <property type="term" value="C:cytoplasm"/>
    <property type="evidence" value="ECO:0007669"/>
    <property type="project" value="TreeGrafter"/>
</dbReference>
<dbReference type="Pfam" id="PF01412">
    <property type="entry name" value="ArfGap"/>
    <property type="match status" value="1"/>
</dbReference>
<sequence length="1371" mass="157766">MNESYDIPSEPRLSSTLHLTRPTPRSRTKMTLRKRLPPTPPDSTPISLGLDDTVPLDEPPNITSANTYSTCQSTDQHSASYVNQLTPSNHSDNDDFYVIPREEHLPMCDTSNATITDANSSTPPNGSDSAQFYASPPTFAKNFTLESNLSFDDSEDIPNVSLDAVPDVLNDNTSANNEIYYSYPTQQTTTQREKLVNTTEEKDLFLSKLNRVIQQQITTQQQSSRTLKKDDGKNYYSIEPVEDKQPLVSSLADDYSNLSLENGHVPIRRNKTSDCLDIVRQNLTNTRCADCDEDHPTIAIASWLLVICDKCAAVHRLLTSDFLSLQSLLSTTCDSDLIDLLHDYGNHYFNKLLENQLLGVLKPTCLATQSEREQYIRKKYIDRLYLQPLQINNRNAFTQDELNAMLYENVETPDCGKTVHLIMLGANPNFSQKMFAVADHAKRHQQTKQMKIILANGGLSEFDLMKNDVDDANLPPYEANVHLVTKHGILKEILTRCETDRVKIYSLPNTMDKPHHHQPVVARYLFEIDLNNVLAICNDSVNSISLKSRSTNLPTLNINSQCILIVDEQASFNEYFWIFPNELERALWIRELLKRQYSYHQLIYSDFILLTKLNVQEGINAEKQQAIAVVYPGRFVICSDTIFDEVDLRKYCSLTYQKSQEFVGVVLCLVSNRFLYLSSPISKLTDMLYSCLREATKVKTITDLNRQILTSQNVPVLVERFINFIFEHGLESKGIYRQAGQETKIKQLLNEFLEDPFNTSLTRENYTEHDVANGLKRFLRQLETPLLGTRQNYDAWLRSTVDPSITPEQLIQYYRGLLVDLKQHHPVHYATLRKMLVHIQTVSMLSDKNSMILSNLVSTFAPCIISQPLAPPQASTQATNSYANDPRDQHGMSLDDMDMRYPKTQDDNGFLLDSEAQDSVGQLINTSSPAKLKRNQSLQSHRLSMISTSPPSRFPLSSSYARVTPSIQADLEIMNNLCQYYRELFNISPEEIEHEKKCVETLISLRNNQCQPRKLNGTMVSVYFESRADELNGYAINILEQETTAEIVIDKILKQIHKHDCFFWALFEVIIDQNLERPMYSSENVSNVLHRYRTYLPQELNRQATFVVKLNYVQFEKERLQQTLSNDLSATECEYFDSVSKRWLPCIWACEKRNLQIHRLPNEKSAKWKSRFTNSSTQNSLQRKDSLFTSNTLLSDQQMPIFSWFVEDLYAYIGADRRFVTPFDMNEYRTLTLLHIDSINESTFGIAFRFVDRHQMFTRYLELVCHNGHSQWTRDASHTIPDGVNYLPLQNYHTPSTLLTSSRKKYETTLFSFQITNLISYVNTIDIHCSYQYLNQLCFLHITIPQYERLDRDIEHRNESNVNTQVGQLIA</sequence>
<protein>
    <submittedName>
        <fullName evidence="5">Uncharacterized protein</fullName>
    </submittedName>
</protein>
<dbReference type="Proteomes" id="UP000663852">
    <property type="component" value="Unassembled WGS sequence"/>
</dbReference>
<evidence type="ECO:0000259" key="4">
    <source>
        <dbReference type="PROSITE" id="PS50238"/>
    </source>
</evidence>